<protein>
    <submittedName>
        <fullName evidence="4">Tetratricopeptide repeat protein</fullName>
    </submittedName>
</protein>
<evidence type="ECO:0000256" key="3">
    <source>
        <dbReference type="SAM" id="SignalP"/>
    </source>
</evidence>
<dbReference type="AlphaFoldDB" id="A0A849SK82"/>
<dbReference type="EMBL" id="JABFRW010000151">
    <property type="protein sequence ID" value="NOT34861.1"/>
    <property type="molecule type" value="Genomic_DNA"/>
</dbReference>
<gene>
    <name evidence="4" type="ORF">HOP12_11920</name>
</gene>
<comment type="caution">
    <text evidence="4">The sequence shown here is derived from an EMBL/GenBank/DDBJ whole genome shotgun (WGS) entry which is preliminary data.</text>
</comment>
<evidence type="ECO:0000256" key="1">
    <source>
        <dbReference type="ARBA" id="ARBA00022737"/>
    </source>
</evidence>
<keyword evidence="1" id="KW-0677">Repeat</keyword>
<dbReference type="SMART" id="SM00028">
    <property type="entry name" value="TPR"/>
    <property type="match status" value="2"/>
</dbReference>
<evidence type="ECO:0000256" key="2">
    <source>
        <dbReference type="ARBA" id="ARBA00022803"/>
    </source>
</evidence>
<proteinExistence type="predicted"/>
<feature type="signal peptide" evidence="3">
    <location>
        <begin position="1"/>
        <end position="24"/>
    </location>
</feature>
<organism evidence="4 5">
    <name type="scientific">Eiseniibacteriota bacterium</name>
    <dbReference type="NCBI Taxonomy" id="2212470"/>
    <lineage>
        <taxon>Bacteria</taxon>
        <taxon>Candidatus Eiseniibacteriota</taxon>
    </lineage>
</organism>
<accession>A0A849SK82</accession>
<dbReference type="Pfam" id="PF07719">
    <property type="entry name" value="TPR_2"/>
    <property type="match status" value="1"/>
</dbReference>
<dbReference type="SUPFAM" id="SSF48452">
    <property type="entry name" value="TPR-like"/>
    <property type="match status" value="1"/>
</dbReference>
<evidence type="ECO:0000313" key="5">
    <source>
        <dbReference type="Proteomes" id="UP000580839"/>
    </source>
</evidence>
<keyword evidence="3" id="KW-0732">Signal</keyword>
<dbReference type="InterPro" id="IPR013105">
    <property type="entry name" value="TPR_2"/>
</dbReference>
<feature type="chain" id="PRO_5032600903" evidence="3">
    <location>
        <begin position="25"/>
        <end position="384"/>
    </location>
</feature>
<sequence length="384" mass="42261">MKRAALRLALLVSVCVGVSGVAIAAPAATPWKPAATAARPGVPGVDPEQLVRDIQASEEQGLWRIAADKLQLLRSGVPADPDLDLWLAWYEARAGRPDSAQVLLDNPVLMKAANDSLPMSRWQEYPWKHSGAWGTGRFEGWHWYVWRTRLELAAARGDWNAALAAARRSTSIREVFAHDWWLRGLCAAQLGKWDEARESATRAMALDPILPEAKFLSGYLAWRDGRREVAVERFTAALAIDTTYHDAGLALIGVRRRGSKPPAMPTAMLSGLRRAALLISPEGPKMETFQQFDLSPNIVGRVDLPMLAATGKTEGAPVRIFISLLLDAEGDVALVDVPHYLPSQLDPARVAQVIAKMRDWDFSPAIRNGEPRPAWASQDFTFQP</sequence>
<dbReference type="InterPro" id="IPR019734">
    <property type="entry name" value="TPR_rpt"/>
</dbReference>
<name>A0A849SK82_UNCEI</name>
<reference evidence="4 5" key="1">
    <citation type="submission" date="2020-04" db="EMBL/GenBank/DDBJ databases">
        <title>Metagenomic profiling of ammonia- and methane-oxidizing microorganisms in a Dutch drinking water treatment plant.</title>
        <authorList>
            <person name="Poghosyan L."/>
            <person name="Leucker S."/>
        </authorList>
    </citation>
    <scope>NUCLEOTIDE SEQUENCE [LARGE SCALE GENOMIC DNA]</scope>
    <source>
        <strain evidence="4">S-RSF-IL-03</strain>
    </source>
</reference>
<keyword evidence="2" id="KW-0802">TPR repeat</keyword>
<evidence type="ECO:0000313" key="4">
    <source>
        <dbReference type="EMBL" id="NOT34861.1"/>
    </source>
</evidence>
<dbReference type="Gene3D" id="1.25.40.10">
    <property type="entry name" value="Tetratricopeptide repeat domain"/>
    <property type="match status" value="1"/>
</dbReference>
<dbReference type="Proteomes" id="UP000580839">
    <property type="component" value="Unassembled WGS sequence"/>
</dbReference>
<dbReference type="InterPro" id="IPR011990">
    <property type="entry name" value="TPR-like_helical_dom_sf"/>
</dbReference>